<dbReference type="PANTHER" id="PTHR33507:SF3">
    <property type="entry name" value="INNER MEMBRANE PROTEIN YBBJ"/>
    <property type="match status" value="1"/>
</dbReference>
<feature type="transmembrane region" description="Helical" evidence="1">
    <location>
        <begin position="12"/>
        <end position="40"/>
    </location>
</feature>
<gene>
    <name evidence="2" type="ordered locus">rpr22_CDS246</name>
</gene>
<dbReference type="KEGG" id="rpq:rpr22_CDS246"/>
<proteinExistence type="predicted"/>
<reference evidence="2 3" key="1">
    <citation type="journal article" date="2010" name="Genome Res.">
        <title>Genomic, proteomic, and transcriptomic analysis of virulent and avirulent Rickettsia prowazekii reveals its adaptive mutation capabilities.</title>
        <authorList>
            <person name="Bechah Y."/>
            <person name="El Karkouri K."/>
            <person name="Mediannikov O."/>
            <person name="Leroy Q."/>
            <person name="Pelletier N."/>
            <person name="Robert C."/>
            <person name="Medigue C."/>
            <person name="Mege J.L."/>
            <person name="Raoult D."/>
        </authorList>
    </citation>
    <scope>NUCLEOTIDE SEQUENCE [LARGE SCALE GENOMIC DNA]</scope>
    <source>
        <strain evidence="2 3">Rp22</strain>
    </source>
</reference>
<sequence length="163" mass="18547">MFMINNYLNEIWLIIGIICILVECYIVQNMGFLFLGLGALSNSLVVYNKPLVIFTLTNQITFFGLFSLVWFCILYYPLKKYVYNKTDKTKSYSDMIGKTVEVYSPTVSSNTIGQVKWSGAIMNAYLAPNEIDAKIGEQLFIIGVKGNILICSKHRFNNNADYC</sequence>
<keyword evidence="1" id="KW-1133">Transmembrane helix</keyword>
<dbReference type="InterPro" id="IPR052165">
    <property type="entry name" value="Membrane_assoc_protease"/>
</dbReference>
<dbReference type="GO" id="GO:0008233">
    <property type="term" value="F:peptidase activity"/>
    <property type="evidence" value="ECO:0007669"/>
    <property type="project" value="UniProtKB-KW"/>
</dbReference>
<dbReference type="RefSeq" id="WP_014411666.1">
    <property type="nucleotide sequence ID" value="NC_017560.1"/>
</dbReference>
<organism evidence="2 3">
    <name type="scientific">Rickettsia prowazekii (strain Rp22)</name>
    <dbReference type="NCBI Taxonomy" id="449216"/>
    <lineage>
        <taxon>Bacteria</taxon>
        <taxon>Pseudomonadati</taxon>
        <taxon>Pseudomonadota</taxon>
        <taxon>Alphaproteobacteria</taxon>
        <taxon>Rickettsiales</taxon>
        <taxon>Rickettsiaceae</taxon>
        <taxon>Rickettsieae</taxon>
        <taxon>Rickettsia</taxon>
        <taxon>typhus group</taxon>
    </lineage>
</organism>
<evidence type="ECO:0000256" key="1">
    <source>
        <dbReference type="SAM" id="Phobius"/>
    </source>
</evidence>
<dbReference type="PANTHER" id="PTHR33507">
    <property type="entry name" value="INNER MEMBRANE PROTEIN YBBJ"/>
    <property type="match status" value="1"/>
</dbReference>
<dbReference type="PATRIC" id="fig|449216.3.peg.256"/>
<keyword evidence="2" id="KW-0378">Hydrolase</keyword>
<dbReference type="InterPro" id="IPR012340">
    <property type="entry name" value="NA-bd_OB-fold"/>
</dbReference>
<keyword evidence="2" id="KW-0645">Protease</keyword>
<dbReference type="GO" id="GO:0006508">
    <property type="term" value="P:proteolysis"/>
    <property type="evidence" value="ECO:0007669"/>
    <property type="project" value="UniProtKB-KW"/>
</dbReference>
<feature type="transmembrane region" description="Helical" evidence="1">
    <location>
        <begin position="60"/>
        <end position="78"/>
    </location>
</feature>
<keyword evidence="1" id="KW-0812">Transmembrane</keyword>
<dbReference type="GeneID" id="57569380"/>
<dbReference type="HOGENOM" id="CLU_137957_0_0_5"/>
<evidence type="ECO:0000313" key="2">
    <source>
        <dbReference type="EMBL" id="ADE29763.1"/>
    </source>
</evidence>
<dbReference type="Gene3D" id="2.40.50.140">
    <property type="entry name" value="Nucleic acid-binding proteins"/>
    <property type="match status" value="1"/>
</dbReference>
<protein>
    <submittedName>
        <fullName evidence="2">Membrane protein implicated inregulation of membrane protease activity</fullName>
    </submittedName>
</protein>
<dbReference type="Proteomes" id="UP000006931">
    <property type="component" value="Chromosome"/>
</dbReference>
<evidence type="ECO:0000313" key="3">
    <source>
        <dbReference type="Proteomes" id="UP000006931"/>
    </source>
</evidence>
<dbReference type="AlphaFoldDB" id="D5AWH4"/>
<accession>D5AWH4</accession>
<keyword evidence="1" id="KW-0472">Membrane</keyword>
<name>D5AWH4_RICPP</name>
<dbReference type="GO" id="GO:0005886">
    <property type="term" value="C:plasma membrane"/>
    <property type="evidence" value="ECO:0007669"/>
    <property type="project" value="TreeGrafter"/>
</dbReference>
<dbReference type="EMBL" id="CP001584">
    <property type="protein sequence ID" value="ADE29763.1"/>
    <property type="molecule type" value="Genomic_DNA"/>
</dbReference>